<evidence type="ECO:0000313" key="2">
    <source>
        <dbReference type="Proteomes" id="UP000533207"/>
    </source>
</evidence>
<proteinExistence type="predicted"/>
<organism evidence="1 2">
    <name type="scientific">Methanococcus maripaludis</name>
    <name type="common">Methanococcus deltae</name>
    <dbReference type="NCBI Taxonomy" id="39152"/>
    <lineage>
        <taxon>Archaea</taxon>
        <taxon>Methanobacteriati</taxon>
        <taxon>Methanobacteriota</taxon>
        <taxon>Methanomada group</taxon>
        <taxon>Methanococci</taxon>
        <taxon>Methanococcales</taxon>
        <taxon>Methanococcaceae</taxon>
        <taxon>Methanococcus</taxon>
    </lineage>
</organism>
<evidence type="ECO:0000313" key="1">
    <source>
        <dbReference type="EMBL" id="MBA2861973.1"/>
    </source>
</evidence>
<sequence length="157" mass="18707">MEDQTIIFEECYSTARNISSAILKYFIKYNEFEKKGYDIDPYNYTKLTIHNMLVFRLIEKEIDMMDLSYEEKNTVALLKKYKNRDISELSPKNYLKFSVWASLDGNIKYRLSDCRQELKDDDKWDMVTAYLVPHTNIIKISNDIFLKTAIKNDLIEL</sequence>
<comment type="caution">
    <text evidence="1">The sequence shown here is derived from an EMBL/GenBank/DDBJ whole genome shotgun (WGS) entry which is preliminary data.</text>
</comment>
<name>A0A7J9PFD4_METMI</name>
<dbReference type="EMBL" id="JACDUL010000002">
    <property type="protein sequence ID" value="MBA2861973.1"/>
    <property type="molecule type" value="Genomic_DNA"/>
</dbReference>
<dbReference type="AlphaFoldDB" id="A0A7J9PFD4"/>
<gene>
    <name evidence="1" type="ORF">HNP90_000852</name>
</gene>
<protein>
    <submittedName>
        <fullName evidence="1">Uncharacterized protein</fullName>
    </submittedName>
</protein>
<dbReference type="Proteomes" id="UP000533207">
    <property type="component" value="Unassembled WGS sequence"/>
</dbReference>
<dbReference type="RefSeq" id="WP_011976608.1">
    <property type="nucleotide sequence ID" value="NZ_JACDUL010000002.1"/>
</dbReference>
<accession>A0A7J9PFD4</accession>
<reference evidence="1 2" key="1">
    <citation type="submission" date="2020-07" db="EMBL/GenBank/DDBJ databases">
        <title>Genomic Encyclopedia of Type Strains, Phase IV (KMG-V): Genome sequencing to study the core and pangenomes of soil and plant-associated prokaryotes.</title>
        <authorList>
            <person name="Whitman W."/>
        </authorList>
    </citation>
    <scope>NUCLEOTIDE SEQUENCE [LARGE SCALE GENOMIC DNA]</scope>
    <source>
        <strain evidence="1 2">C8</strain>
    </source>
</reference>